<keyword evidence="7" id="KW-1185">Reference proteome</keyword>
<dbReference type="GO" id="GO:0006865">
    <property type="term" value="P:amino acid transport"/>
    <property type="evidence" value="ECO:0007669"/>
    <property type="project" value="UniProtKB-KW"/>
</dbReference>
<feature type="chain" id="PRO_5022912201" evidence="4">
    <location>
        <begin position="23"/>
        <end position="353"/>
    </location>
</feature>
<dbReference type="RefSeq" id="WP_148915893.1">
    <property type="nucleotide sequence ID" value="NZ_VSZS01000065.1"/>
</dbReference>
<gene>
    <name evidence="6" type="ORF">FY036_16835</name>
</gene>
<evidence type="ECO:0000313" key="6">
    <source>
        <dbReference type="EMBL" id="TYR31092.1"/>
    </source>
</evidence>
<protein>
    <submittedName>
        <fullName evidence="6">ABC transporter substrate-binding protein</fullName>
    </submittedName>
</protein>
<dbReference type="Gene3D" id="3.40.50.2300">
    <property type="match status" value="2"/>
</dbReference>
<feature type="signal peptide" evidence="4">
    <location>
        <begin position="1"/>
        <end position="22"/>
    </location>
</feature>
<comment type="similarity">
    <text evidence="1">Belongs to the leucine-binding protein family.</text>
</comment>
<evidence type="ECO:0000256" key="2">
    <source>
        <dbReference type="ARBA" id="ARBA00022729"/>
    </source>
</evidence>
<evidence type="ECO:0000256" key="3">
    <source>
        <dbReference type="ARBA" id="ARBA00022970"/>
    </source>
</evidence>
<accession>A0A5D4GSR0</accession>
<keyword evidence="3" id="KW-0029">Amino-acid transport</keyword>
<comment type="caution">
    <text evidence="6">The sequence shown here is derived from an EMBL/GenBank/DDBJ whole genome shotgun (WGS) entry which is preliminary data.</text>
</comment>
<dbReference type="SUPFAM" id="SSF53822">
    <property type="entry name" value="Periplasmic binding protein-like I"/>
    <property type="match status" value="1"/>
</dbReference>
<reference evidence="6 7" key="1">
    <citation type="submission" date="2019-08" db="EMBL/GenBank/DDBJ databases">
        <authorList>
            <person name="Seo Y.L."/>
        </authorList>
    </citation>
    <scope>NUCLEOTIDE SEQUENCE [LARGE SCALE GENOMIC DNA]</scope>
    <source>
        <strain evidence="6 7">MaA-C15</strain>
    </source>
</reference>
<evidence type="ECO:0000313" key="7">
    <source>
        <dbReference type="Proteomes" id="UP000323258"/>
    </source>
</evidence>
<organism evidence="6 7">
    <name type="scientific">Neoaquamicrobium microcysteis</name>
    <dbReference type="NCBI Taxonomy" id="2682781"/>
    <lineage>
        <taxon>Bacteria</taxon>
        <taxon>Pseudomonadati</taxon>
        <taxon>Pseudomonadota</taxon>
        <taxon>Alphaproteobacteria</taxon>
        <taxon>Hyphomicrobiales</taxon>
        <taxon>Phyllobacteriaceae</taxon>
        <taxon>Neoaquamicrobium</taxon>
    </lineage>
</organism>
<dbReference type="PANTHER" id="PTHR30483">
    <property type="entry name" value="LEUCINE-SPECIFIC-BINDING PROTEIN"/>
    <property type="match status" value="1"/>
</dbReference>
<dbReference type="InterPro" id="IPR028082">
    <property type="entry name" value="Peripla_BP_I"/>
</dbReference>
<dbReference type="CDD" id="cd06342">
    <property type="entry name" value="PBP1_ABC_LIVBP-like"/>
    <property type="match status" value="1"/>
</dbReference>
<reference evidence="6 7" key="2">
    <citation type="submission" date="2019-09" db="EMBL/GenBank/DDBJ databases">
        <title>Mesorhizobium sp. MaA-C15 isolated from Microcystis aeruginosa.</title>
        <authorList>
            <person name="Jeong S.E."/>
            <person name="Jin H.M."/>
            <person name="Jeon C.O."/>
        </authorList>
    </citation>
    <scope>NUCLEOTIDE SEQUENCE [LARGE SCALE GENOMIC DNA]</scope>
    <source>
        <strain evidence="6 7">MaA-C15</strain>
    </source>
</reference>
<sequence>MRLLLKALALGCALSLAGASHAAEKRIGVTAPLDGPLSVLAQQMRDGAALATQASNAELVVIDDGCSEEGGLSAARQLVARQVQAVVGFLCTEAIEAALPVLTEAGIPVITSGVRSNGLTDRHTRTGWLVWRIAPSADAELAAVGNILIPLWRGELFAIVDDGTIHGRELAESLRLAAELAGLQPVFIDTFRPQSDNQVGLVGRLRRSGATHVFVGGDRDDIAIIARDAEGLDYGLTIAGGETLRSAGDLPLAPGTLMIAVPEWADMLDEDAMERFTAAEIVPEGYVVPTYAATEVALKALGTAEAGGTVSDALARGRFETMLGPIAFDEKGDLTENPFRLLRFDGERFLPFE</sequence>
<dbReference type="Proteomes" id="UP000323258">
    <property type="component" value="Unassembled WGS sequence"/>
</dbReference>
<dbReference type="EMBL" id="VSZS01000065">
    <property type="protein sequence ID" value="TYR31092.1"/>
    <property type="molecule type" value="Genomic_DNA"/>
</dbReference>
<dbReference type="Pfam" id="PF13458">
    <property type="entry name" value="Peripla_BP_6"/>
    <property type="match status" value="1"/>
</dbReference>
<evidence type="ECO:0000256" key="1">
    <source>
        <dbReference type="ARBA" id="ARBA00010062"/>
    </source>
</evidence>
<dbReference type="OrthoDB" id="8439308at2"/>
<keyword evidence="3" id="KW-0813">Transport</keyword>
<evidence type="ECO:0000256" key="4">
    <source>
        <dbReference type="SAM" id="SignalP"/>
    </source>
</evidence>
<dbReference type="InterPro" id="IPR028081">
    <property type="entry name" value="Leu-bd"/>
</dbReference>
<dbReference type="AlphaFoldDB" id="A0A5D4GSR0"/>
<feature type="domain" description="Leucine-binding protein" evidence="5">
    <location>
        <begin position="26"/>
        <end position="345"/>
    </location>
</feature>
<keyword evidence="2 4" id="KW-0732">Signal</keyword>
<dbReference type="PANTHER" id="PTHR30483:SF6">
    <property type="entry name" value="PERIPLASMIC BINDING PROTEIN OF ABC TRANSPORTER FOR NATURAL AMINO ACIDS"/>
    <property type="match status" value="1"/>
</dbReference>
<proteinExistence type="inferred from homology"/>
<name>A0A5D4GSR0_9HYPH</name>
<evidence type="ECO:0000259" key="5">
    <source>
        <dbReference type="Pfam" id="PF13458"/>
    </source>
</evidence>
<dbReference type="InterPro" id="IPR051010">
    <property type="entry name" value="BCAA_transport"/>
</dbReference>